<dbReference type="EMBL" id="LR796167">
    <property type="protein sequence ID" value="CAB4122928.1"/>
    <property type="molecule type" value="Genomic_DNA"/>
</dbReference>
<protein>
    <submittedName>
        <fullName evidence="1">Uncharacterized protein</fullName>
    </submittedName>
</protein>
<proteinExistence type="predicted"/>
<evidence type="ECO:0000313" key="1">
    <source>
        <dbReference type="EMBL" id="CAB4122928.1"/>
    </source>
</evidence>
<sequence>MTHIIQTLWQINALDSNTVVKARYTSRDYQGMQYVNQGDFYPLGVKSTDDQVYLQLRNCSGLWEISAQPEDILSMDGMSPERFVSVFNLNWDGTNRYTGKKRGRRRKQVA</sequence>
<organism evidence="1">
    <name type="scientific">uncultured Caudovirales phage</name>
    <dbReference type="NCBI Taxonomy" id="2100421"/>
    <lineage>
        <taxon>Viruses</taxon>
        <taxon>Duplodnaviria</taxon>
        <taxon>Heunggongvirae</taxon>
        <taxon>Uroviricota</taxon>
        <taxon>Caudoviricetes</taxon>
        <taxon>Peduoviridae</taxon>
        <taxon>Maltschvirus</taxon>
        <taxon>Maltschvirus maltsch</taxon>
    </lineage>
</organism>
<name>A0A6J5KKZ0_9CAUD</name>
<gene>
    <name evidence="1" type="ORF">UFOVP29_102</name>
</gene>
<reference evidence="1" key="1">
    <citation type="submission" date="2020-04" db="EMBL/GenBank/DDBJ databases">
        <authorList>
            <person name="Chiriac C."/>
            <person name="Salcher M."/>
            <person name="Ghai R."/>
            <person name="Kavagutti S V."/>
        </authorList>
    </citation>
    <scope>NUCLEOTIDE SEQUENCE</scope>
</reference>
<accession>A0A6J5KKZ0</accession>